<protein>
    <recommendedName>
        <fullName evidence="5">DUF1254 domain-containing protein</fullName>
    </recommendedName>
</protein>
<feature type="domain" description="DUF1254" evidence="2">
    <location>
        <begin position="86"/>
        <end position="239"/>
    </location>
</feature>
<proteinExistence type="predicted"/>
<dbReference type="Proteomes" id="UP000447873">
    <property type="component" value="Unassembled WGS sequence"/>
</dbReference>
<accession>A0A8H3V669</accession>
<name>A0A8H3V669_VENIN</name>
<evidence type="ECO:0000313" key="4">
    <source>
        <dbReference type="Proteomes" id="UP000447873"/>
    </source>
</evidence>
<dbReference type="InterPro" id="IPR037049">
    <property type="entry name" value="DUF1214_C_sf"/>
</dbReference>
<dbReference type="EMBL" id="WNWS01000080">
    <property type="protein sequence ID" value="KAE9982125.1"/>
    <property type="molecule type" value="Genomic_DNA"/>
</dbReference>
<dbReference type="Gene3D" id="2.60.40.1610">
    <property type="entry name" value="Domain of unknown function DUF1254"/>
    <property type="match status" value="1"/>
</dbReference>
<evidence type="ECO:0000259" key="2">
    <source>
        <dbReference type="Pfam" id="PF06863"/>
    </source>
</evidence>
<feature type="domain" description="DUF1214" evidence="1">
    <location>
        <begin position="393"/>
        <end position="503"/>
    </location>
</feature>
<dbReference type="InterPro" id="IPR010621">
    <property type="entry name" value="DUF1214"/>
</dbReference>
<evidence type="ECO:0008006" key="5">
    <source>
        <dbReference type="Google" id="ProtNLM"/>
    </source>
</evidence>
<dbReference type="Gene3D" id="2.60.120.600">
    <property type="entry name" value="Domain of unknown function DUF1214, C-terminal domain"/>
    <property type="match status" value="1"/>
</dbReference>
<dbReference type="Pfam" id="PF06742">
    <property type="entry name" value="DUF1214"/>
    <property type="match status" value="1"/>
</dbReference>
<organism evidence="3 4">
    <name type="scientific">Venturia inaequalis</name>
    <name type="common">Apple scab fungus</name>
    <dbReference type="NCBI Taxonomy" id="5025"/>
    <lineage>
        <taxon>Eukaryota</taxon>
        <taxon>Fungi</taxon>
        <taxon>Dikarya</taxon>
        <taxon>Ascomycota</taxon>
        <taxon>Pezizomycotina</taxon>
        <taxon>Dothideomycetes</taxon>
        <taxon>Pleosporomycetidae</taxon>
        <taxon>Venturiales</taxon>
        <taxon>Venturiaceae</taxon>
        <taxon>Venturia</taxon>
    </lineage>
</organism>
<gene>
    <name evidence="3" type="ORF">EG328_011230</name>
</gene>
<evidence type="ECO:0000259" key="1">
    <source>
        <dbReference type="Pfam" id="PF06742"/>
    </source>
</evidence>
<dbReference type="AlphaFoldDB" id="A0A8H3V669"/>
<comment type="caution">
    <text evidence="3">The sequence shown here is derived from an EMBL/GenBank/DDBJ whole genome shotgun (WGS) entry which is preliminary data.</text>
</comment>
<evidence type="ECO:0000313" key="3">
    <source>
        <dbReference type="EMBL" id="KAE9982125.1"/>
    </source>
</evidence>
<reference evidence="3 4" key="1">
    <citation type="submission" date="2018-12" db="EMBL/GenBank/DDBJ databases">
        <title>Venturia inaequalis Genome Resource.</title>
        <authorList>
            <person name="Lichtner F.J."/>
        </authorList>
    </citation>
    <scope>NUCLEOTIDE SEQUENCE [LARGE SCALE GENOMIC DNA]</scope>
    <source>
        <strain evidence="3 4">120213</strain>
    </source>
</reference>
<sequence>MKTRTLFLLQLPFWDKGVHSQAASSSSSITSTTPAASPSSSATVPIININSTVASAFNATAWALVYTYPLYIFGNFAGNVLRNVGVNEIFHQRNLASVDSPGVIKPNVDTTYSRVVLDLSKQDLILTVPNITDRYWVYPVIDSFGNIIAEIGAVNKNKPGNYLIRRADDVAGPSGLQNASDLSAATNAQSRPHNASAYAGIVNLPTTHGTMLIRLLVLQNTTADLNVIHGYQNASRITPIQRNVTLAPSPAGNISSLAPNGTLLGINSPQKLLTFASRFVEYNQPELLSERQRVAGILGAAGIYNGHNYAPETGVNLTYASQIANASITADVNNSSHIRNQGNGWQLSIASYQGNFGANYGGRAYVAIAGYQQQTTIQTLYPGYQSTGFTSSASLAANKSLLITFSRKPILEQFGFWSLTVYGADQYLIPNSLNRFEVGDRSFNLTYQGSGNAVYGPSANKTEDGSFQVLVQPANLVPPTNWTGNWLPAARDISFITRWYVPSPAMTNGSYVYPKVETIDSIG</sequence>
<dbReference type="InterPro" id="IPR037050">
    <property type="entry name" value="DUF1254_sf"/>
</dbReference>
<dbReference type="InterPro" id="IPR010679">
    <property type="entry name" value="DUF1254"/>
</dbReference>
<dbReference type="PANTHER" id="PTHR36509">
    <property type="entry name" value="BLL3101 PROTEIN"/>
    <property type="match status" value="1"/>
</dbReference>
<dbReference type="Pfam" id="PF06863">
    <property type="entry name" value="DUF1254"/>
    <property type="match status" value="1"/>
</dbReference>
<dbReference type="SUPFAM" id="SSF160935">
    <property type="entry name" value="VPA0735-like"/>
    <property type="match status" value="1"/>
</dbReference>
<dbReference type="PANTHER" id="PTHR36509:SF2">
    <property type="entry name" value="BLL3101 PROTEIN"/>
    <property type="match status" value="1"/>
</dbReference>